<dbReference type="InterPro" id="IPR025404">
    <property type="entry name" value="DUF4130"/>
</dbReference>
<evidence type="ECO:0000259" key="1">
    <source>
        <dbReference type="Pfam" id="PF13566"/>
    </source>
</evidence>
<sequence length="255" mass="30271">MQTVLYDSSFEGFFTAVFEIYEYKIKDPDIQQQGAAPVSLFGGQHTVHTDIAKATRVIKKLEEKLSADAFANIYRVLLSEQPGMENVLFRYIQYALQATQSIETDYSHPDVLWIQQVVRKMGREKHRMEAFIRFLKTKDGLFYATVEPDFNVLPLIRKHFEDRYADQRWLIYDTRRKYGLYYDLHSVTEVTIDFAATLNDKASLRTLHDEQEDLYQSLWRTYFGSTNIQARRNMKLHIQHMPRRYWKYLTEKLPG</sequence>
<organism evidence="2 3">
    <name type="scientific">Chitinophaga rupis</name>
    <dbReference type="NCBI Taxonomy" id="573321"/>
    <lineage>
        <taxon>Bacteria</taxon>
        <taxon>Pseudomonadati</taxon>
        <taxon>Bacteroidota</taxon>
        <taxon>Chitinophagia</taxon>
        <taxon>Chitinophagales</taxon>
        <taxon>Chitinophagaceae</taxon>
        <taxon>Chitinophaga</taxon>
    </lineage>
</organism>
<dbReference type="STRING" id="573321.SAMN04488505_101181"/>
<dbReference type="EMBL" id="FOBB01000001">
    <property type="protein sequence ID" value="SEK42863.1"/>
    <property type="molecule type" value="Genomic_DNA"/>
</dbReference>
<dbReference type="NCBIfam" id="TIGR03915">
    <property type="entry name" value="SAM_7_link_chp"/>
    <property type="match status" value="1"/>
</dbReference>
<dbReference type="AlphaFoldDB" id="A0A1H7GXI0"/>
<name>A0A1H7GXI0_9BACT</name>
<gene>
    <name evidence="2" type="ORF">SAMN04488505_101181</name>
</gene>
<dbReference type="OrthoDB" id="5290748at2"/>
<evidence type="ECO:0000313" key="3">
    <source>
        <dbReference type="Proteomes" id="UP000198984"/>
    </source>
</evidence>
<dbReference type="Proteomes" id="UP000198984">
    <property type="component" value="Unassembled WGS sequence"/>
</dbReference>
<protein>
    <submittedName>
        <fullName evidence="2">Probable DNA metabolism protein</fullName>
    </submittedName>
</protein>
<dbReference type="Pfam" id="PF13566">
    <property type="entry name" value="DUF4130"/>
    <property type="match status" value="1"/>
</dbReference>
<reference evidence="2 3" key="1">
    <citation type="submission" date="2016-10" db="EMBL/GenBank/DDBJ databases">
        <authorList>
            <person name="de Groot N.N."/>
        </authorList>
    </citation>
    <scope>NUCLEOTIDE SEQUENCE [LARGE SCALE GENOMIC DNA]</scope>
    <source>
        <strain evidence="2 3">DSM 21039</strain>
    </source>
</reference>
<accession>A0A1H7GXI0</accession>
<proteinExistence type="predicted"/>
<evidence type="ECO:0000313" key="2">
    <source>
        <dbReference type="EMBL" id="SEK42863.1"/>
    </source>
</evidence>
<keyword evidence="3" id="KW-1185">Reference proteome</keyword>
<dbReference type="InterPro" id="IPR023875">
    <property type="entry name" value="DNA_repair_put"/>
</dbReference>
<dbReference type="RefSeq" id="WP_089906276.1">
    <property type="nucleotide sequence ID" value="NZ_FOBB01000001.1"/>
</dbReference>
<feature type="domain" description="DUF4130" evidence="1">
    <location>
        <begin position="83"/>
        <end position="251"/>
    </location>
</feature>